<dbReference type="CDD" id="cd00466">
    <property type="entry name" value="DHQase_II"/>
    <property type="match status" value="1"/>
</dbReference>
<accession>A0A937X3U2</accession>
<dbReference type="EC" id="4.2.1.10" evidence="5 7"/>
<feature type="binding site" evidence="7 9">
    <location>
        <position position="82"/>
    </location>
    <ligand>
        <name>substrate</name>
    </ligand>
</feature>
<dbReference type="HAMAP" id="MF_00169">
    <property type="entry name" value="AroQ"/>
    <property type="match status" value="1"/>
</dbReference>
<comment type="caution">
    <text evidence="11">The sequence shown here is derived from an EMBL/GenBank/DDBJ whole genome shotgun (WGS) entry which is preliminary data.</text>
</comment>
<gene>
    <name evidence="7 11" type="primary">aroQ</name>
    <name evidence="11" type="ORF">FJZ00_01235</name>
</gene>
<evidence type="ECO:0000256" key="1">
    <source>
        <dbReference type="ARBA" id="ARBA00001864"/>
    </source>
</evidence>
<dbReference type="NCBIfam" id="NF003805">
    <property type="entry name" value="PRK05395.1-2"/>
    <property type="match status" value="1"/>
</dbReference>
<dbReference type="GO" id="GO:0003855">
    <property type="term" value="F:3-dehydroquinate dehydratase activity"/>
    <property type="evidence" value="ECO:0007669"/>
    <property type="project" value="UniProtKB-UniRule"/>
</dbReference>
<dbReference type="EMBL" id="VGJX01000040">
    <property type="protein sequence ID" value="MBM3273747.1"/>
    <property type="molecule type" value="Genomic_DNA"/>
</dbReference>
<proteinExistence type="inferred from homology"/>
<name>A0A937X3U2_9BACT</name>
<dbReference type="GO" id="GO:0009423">
    <property type="term" value="P:chorismate biosynthetic process"/>
    <property type="evidence" value="ECO:0007669"/>
    <property type="project" value="UniProtKB-UniRule"/>
</dbReference>
<feature type="binding site" evidence="7 9">
    <location>
        <position position="89"/>
    </location>
    <ligand>
        <name>substrate</name>
    </ligand>
</feature>
<dbReference type="NCBIfam" id="NF003806">
    <property type="entry name" value="PRK05395.1-3"/>
    <property type="match status" value="1"/>
</dbReference>
<comment type="similarity">
    <text evidence="3 7">Belongs to the type-II 3-dehydroquinase family.</text>
</comment>
<dbReference type="Pfam" id="PF01220">
    <property type="entry name" value="DHquinase_II"/>
    <property type="match status" value="1"/>
</dbReference>
<sequence>MTAKILVLHGPNLNLVGRREPAIYGNVTLHLIDEELRRLGHDLDLDVHCRQSNHEGQLIDWIQAAPTDGFAALVINAGSLTHTSIGLRDALLAVGLPAVEVHLSNTQSREEFRHHSYLAAVCKGVIMGFGADSYLLGLRAVATLV</sequence>
<evidence type="ECO:0000256" key="2">
    <source>
        <dbReference type="ARBA" id="ARBA00004902"/>
    </source>
</evidence>
<dbReference type="SUPFAM" id="SSF52304">
    <property type="entry name" value="Type II 3-dehydroquinate dehydratase"/>
    <property type="match status" value="1"/>
</dbReference>
<dbReference type="PANTHER" id="PTHR21272:SF3">
    <property type="entry name" value="CATABOLIC 3-DEHYDROQUINASE"/>
    <property type="match status" value="1"/>
</dbReference>
<evidence type="ECO:0000256" key="9">
    <source>
        <dbReference type="PIRSR" id="PIRSR001399-2"/>
    </source>
</evidence>
<comment type="catalytic activity">
    <reaction evidence="1 7">
        <text>3-dehydroquinate = 3-dehydroshikimate + H2O</text>
        <dbReference type="Rhea" id="RHEA:21096"/>
        <dbReference type="ChEBI" id="CHEBI:15377"/>
        <dbReference type="ChEBI" id="CHEBI:16630"/>
        <dbReference type="ChEBI" id="CHEBI:32364"/>
        <dbReference type="EC" id="4.2.1.10"/>
    </reaction>
</comment>
<dbReference type="AlphaFoldDB" id="A0A937X3U2"/>
<feature type="site" description="Transition state stabilizer" evidence="7 10">
    <location>
        <position position="19"/>
    </location>
</feature>
<dbReference type="PANTHER" id="PTHR21272">
    <property type="entry name" value="CATABOLIC 3-DEHYDROQUINASE"/>
    <property type="match status" value="1"/>
</dbReference>
<keyword evidence="7" id="KW-0028">Amino-acid biosynthesis</keyword>
<dbReference type="NCBIfam" id="TIGR01088">
    <property type="entry name" value="aroQ"/>
    <property type="match status" value="1"/>
</dbReference>
<evidence type="ECO:0000256" key="4">
    <source>
        <dbReference type="ARBA" id="ARBA00011193"/>
    </source>
</evidence>
<dbReference type="GO" id="GO:0009073">
    <property type="term" value="P:aromatic amino acid family biosynthetic process"/>
    <property type="evidence" value="ECO:0007669"/>
    <property type="project" value="UniProtKB-KW"/>
</dbReference>
<evidence type="ECO:0000256" key="6">
    <source>
        <dbReference type="ARBA" id="ARBA00023239"/>
    </source>
</evidence>
<reference evidence="11 12" key="1">
    <citation type="submission" date="2019-03" db="EMBL/GenBank/DDBJ databases">
        <title>Lake Tanganyika Metagenome-Assembled Genomes (MAGs).</title>
        <authorList>
            <person name="Tran P."/>
        </authorList>
    </citation>
    <scope>NUCLEOTIDE SEQUENCE [LARGE SCALE GENOMIC DNA]</scope>
    <source>
        <strain evidence="11">K_DeepCast_65m_m2_236</strain>
    </source>
</reference>
<feature type="active site" description="Proton donor" evidence="7 8">
    <location>
        <position position="102"/>
    </location>
</feature>
<evidence type="ECO:0000256" key="3">
    <source>
        <dbReference type="ARBA" id="ARBA00011037"/>
    </source>
</evidence>
<dbReference type="PIRSF" id="PIRSF001399">
    <property type="entry name" value="DHquinase_II"/>
    <property type="match status" value="1"/>
</dbReference>
<feature type="binding site" evidence="7 9">
    <location>
        <position position="113"/>
    </location>
    <ligand>
        <name>substrate</name>
    </ligand>
</feature>
<protein>
    <recommendedName>
        <fullName evidence="5 7">3-dehydroquinate dehydratase</fullName>
        <shortName evidence="7">3-dehydroquinase</shortName>
        <ecNumber evidence="5 7">4.2.1.10</ecNumber>
    </recommendedName>
    <alternativeName>
        <fullName evidence="7">Type II DHQase</fullName>
    </alternativeName>
</protein>
<evidence type="ECO:0000313" key="11">
    <source>
        <dbReference type="EMBL" id="MBM3273747.1"/>
    </source>
</evidence>
<keyword evidence="7" id="KW-0057">Aromatic amino acid biosynthesis</keyword>
<dbReference type="InterPro" id="IPR036441">
    <property type="entry name" value="DHquinase_II_sf"/>
</dbReference>
<feature type="binding site" evidence="7 9">
    <location>
        <begin position="103"/>
        <end position="104"/>
    </location>
    <ligand>
        <name>substrate</name>
    </ligand>
</feature>
<evidence type="ECO:0000256" key="8">
    <source>
        <dbReference type="PIRSR" id="PIRSR001399-1"/>
    </source>
</evidence>
<dbReference type="Proteomes" id="UP000703893">
    <property type="component" value="Unassembled WGS sequence"/>
</dbReference>
<dbReference type="NCBIfam" id="NF003807">
    <property type="entry name" value="PRK05395.1-4"/>
    <property type="match status" value="1"/>
</dbReference>
<feature type="binding site" evidence="7 9">
    <location>
        <position position="76"/>
    </location>
    <ligand>
        <name>substrate</name>
    </ligand>
</feature>
<comment type="subunit">
    <text evidence="4 7">Homododecamer.</text>
</comment>
<dbReference type="Gene3D" id="3.40.50.9100">
    <property type="entry name" value="Dehydroquinase, class II"/>
    <property type="match status" value="1"/>
</dbReference>
<comment type="function">
    <text evidence="7">Catalyzes a trans-dehydration via an enolate intermediate.</text>
</comment>
<dbReference type="GO" id="GO:0019631">
    <property type="term" value="P:quinate catabolic process"/>
    <property type="evidence" value="ECO:0007669"/>
    <property type="project" value="TreeGrafter"/>
</dbReference>
<evidence type="ECO:0000256" key="5">
    <source>
        <dbReference type="ARBA" id="ARBA00012060"/>
    </source>
</evidence>
<feature type="active site" description="Proton acceptor" evidence="7 8">
    <location>
        <position position="24"/>
    </location>
</feature>
<keyword evidence="6 7" id="KW-0456">Lyase</keyword>
<dbReference type="InterPro" id="IPR001874">
    <property type="entry name" value="DHquinase_II"/>
</dbReference>
<evidence type="ECO:0000256" key="7">
    <source>
        <dbReference type="HAMAP-Rule" id="MF_00169"/>
    </source>
</evidence>
<organism evidence="11 12">
    <name type="scientific">Candidatus Tanganyikabacteria bacterium</name>
    <dbReference type="NCBI Taxonomy" id="2961651"/>
    <lineage>
        <taxon>Bacteria</taxon>
        <taxon>Bacillati</taxon>
        <taxon>Candidatus Sericytochromatia</taxon>
        <taxon>Candidatus Tanganyikabacteria</taxon>
    </lineage>
</organism>
<evidence type="ECO:0000256" key="10">
    <source>
        <dbReference type="PIRSR" id="PIRSR001399-3"/>
    </source>
</evidence>
<evidence type="ECO:0000313" key="12">
    <source>
        <dbReference type="Proteomes" id="UP000703893"/>
    </source>
</evidence>
<comment type="pathway">
    <text evidence="2 7">Metabolic intermediate biosynthesis; chorismate biosynthesis; chorismate from D-erythrose 4-phosphate and phosphoenolpyruvate: step 3/7.</text>
</comment>
<dbReference type="GO" id="GO:0008652">
    <property type="term" value="P:amino acid biosynthetic process"/>
    <property type="evidence" value="ECO:0007669"/>
    <property type="project" value="UniProtKB-KW"/>
</dbReference>